<comment type="similarity">
    <text evidence="1">Belongs to the AccD/PCCB family.</text>
</comment>
<sequence>MTATPENPWFGGAGAGNGAGTDTDPAAAIAATEARHAPGTGRSTAEKLDDLRGRLEKSLDPGSQRAREKRDAEGHTTPRQRIDALLDEGSFTEIGALGRTPGVEDAPYGDGVVTGYGRIDGRPVAIYAHDKTVYGGSVGETFGKKVCEVMDFATRIGCPVIGINDSGGARIQDAVMSLAMYSEISRRQLPLSGQSPQISILLGNCAGGAVYAPATTDFLIAVEEQTTMFVTGPQIIESVTGEKISMQDLGGARVQAANGNIHYVGSDEDDALSYVRELLAHLPTSAFEATPVYPAPSDEPTERDAELADLIPDDPNAGYDMMDVLTRIFDDEDFLEIQPDFGQNVITGYARIDGRPVGVVANQPMSLAGCLDAEAADKASRFIRTCDAYGVPLVYVVDTPGYLPGAEQEKLGLIHRGAKLGFAIVEATVPKMTVVVRKAFGGGYAVMGSKNLGADVNLAWPTAQIAVMGAEGAAVMIQGRQLAALPEEERPAAKKMFMDFYNANMTSPYVAAERGYVDEIIDPSQTRVRLRQALRLLKDKQVPVQPKKHTINPM</sequence>
<accession>A0A9D2QCN8</accession>
<protein>
    <submittedName>
        <fullName evidence="5">Acyl-CoA carboxylase subunit beta</fullName>
    </submittedName>
</protein>
<name>A0A9D2QCN8_9CORY</name>
<dbReference type="Proteomes" id="UP000823858">
    <property type="component" value="Unassembled WGS sequence"/>
</dbReference>
<comment type="caution">
    <text evidence="5">The sequence shown here is derived from an EMBL/GenBank/DDBJ whole genome shotgun (WGS) entry which is preliminary data.</text>
</comment>
<gene>
    <name evidence="5" type="ORF">H9751_04330</name>
</gene>
<evidence type="ECO:0000259" key="4">
    <source>
        <dbReference type="PROSITE" id="PS50989"/>
    </source>
</evidence>
<dbReference type="InterPro" id="IPR011763">
    <property type="entry name" value="COA_CT_C"/>
</dbReference>
<dbReference type="GO" id="GO:0004658">
    <property type="term" value="F:propionyl-CoA carboxylase activity"/>
    <property type="evidence" value="ECO:0007669"/>
    <property type="project" value="TreeGrafter"/>
</dbReference>
<reference evidence="5" key="2">
    <citation type="submission" date="2021-04" db="EMBL/GenBank/DDBJ databases">
        <authorList>
            <person name="Gilroy R."/>
        </authorList>
    </citation>
    <scope>NUCLEOTIDE SEQUENCE</scope>
    <source>
        <strain evidence="5">ChiHjej13B12-4958</strain>
    </source>
</reference>
<feature type="region of interest" description="Disordered" evidence="2">
    <location>
        <begin position="1"/>
        <end position="79"/>
    </location>
</feature>
<evidence type="ECO:0000259" key="3">
    <source>
        <dbReference type="PROSITE" id="PS50980"/>
    </source>
</evidence>
<dbReference type="PANTHER" id="PTHR43842">
    <property type="entry name" value="PROPIONYL-COA CARBOXYLASE BETA CHAIN"/>
    <property type="match status" value="1"/>
</dbReference>
<feature type="domain" description="CoA carboxyltransferase C-terminal" evidence="4">
    <location>
        <begin position="300"/>
        <end position="548"/>
    </location>
</feature>
<dbReference type="SUPFAM" id="SSF52096">
    <property type="entry name" value="ClpP/crotonase"/>
    <property type="match status" value="2"/>
</dbReference>
<evidence type="ECO:0000313" key="6">
    <source>
        <dbReference type="Proteomes" id="UP000823858"/>
    </source>
</evidence>
<evidence type="ECO:0000313" key="5">
    <source>
        <dbReference type="EMBL" id="HJC84768.1"/>
    </source>
</evidence>
<dbReference type="PROSITE" id="PS50989">
    <property type="entry name" value="COA_CT_CTER"/>
    <property type="match status" value="1"/>
</dbReference>
<reference evidence="5" key="1">
    <citation type="journal article" date="2021" name="PeerJ">
        <title>Extensive microbial diversity within the chicken gut microbiome revealed by metagenomics and culture.</title>
        <authorList>
            <person name="Gilroy R."/>
            <person name="Ravi A."/>
            <person name="Getino M."/>
            <person name="Pursley I."/>
            <person name="Horton D.L."/>
            <person name="Alikhan N.F."/>
            <person name="Baker D."/>
            <person name="Gharbi K."/>
            <person name="Hall N."/>
            <person name="Watson M."/>
            <person name="Adriaenssens E.M."/>
            <person name="Foster-Nyarko E."/>
            <person name="Jarju S."/>
            <person name="Secka A."/>
            <person name="Antonio M."/>
            <person name="Oren A."/>
            <person name="Chaudhuri R.R."/>
            <person name="La Ragione R."/>
            <person name="Hildebrand F."/>
            <person name="Pallen M.J."/>
        </authorList>
    </citation>
    <scope>NUCLEOTIDE SEQUENCE</scope>
    <source>
        <strain evidence="5">ChiHjej13B12-4958</strain>
    </source>
</reference>
<dbReference type="InterPro" id="IPR051047">
    <property type="entry name" value="AccD/PCCB"/>
</dbReference>
<organism evidence="5 6">
    <name type="scientific">Candidatus Corynebacterium faecigallinarum</name>
    <dbReference type="NCBI Taxonomy" id="2838528"/>
    <lineage>
        <taxon>Bacteria</taxon>
        <taxon>Bacillati</taxon>
        <taxon>Actinomycetota</taxon>
        <taxon>Actinomycetes</taxon>
        <taxon>Mycobacteriales</taxon>
        <taxon>Corynebacteriaceae</taxon>
        <taxon>Corynebacterium</taxon>
    </lineage>
</organism>
<evidence type="ECO:0000256" key="2">
    <source>
        <dbReference type="SAM" id="MobiDB-lite"/>
    </source>
</evidence>
<dbReference type="EMBL" id="DWVP01000009">
    <property type="protein sequence ID" value="HJC84768.1"/>
    <property type="molecule type" value="Genomic_DNA"/>
</dbReference>
<dbReference type="PROSITE" id="PS50980">
    <property type="entry name" value="COA_CT_NTER"/>
    <property type="match status" value="1"/>
</dbReference>
<proteinExistence type="inferred from homology"/>
<evidence type="ECO:0000256" key="1">
    <source>
        <dbReference type="ARBA" id="ARBA00006102"/>
    </source>
</evidence>
<feature type="compositionally biased region" description="Low complexity" evidence="2">
    <location>
        <begin position="20"/>
        <end position="32"/>
    </location>
</feature>
<dbReference type="Gene3D" id="3.90.226.10">
    <property type="entry name" value="2-enoyl-CoA Hydratase, Chain A, domain 1"/>
    <property type="match status" value="2"/>
</dbReference>
<dbReference type="GO" id="GO:0009317">
    <property type="term" value="C:acetyl-CoA carboxylase complex"/>
    <property type="evidence" value="ECO:0007669"/>
    <property type="project" value="TreeGrafter"/>
</dbReference>
<dbReference type="InterPro" id="IPR034733">
    <property type="entry name" value="AcCoA_carboxyl_beta"/>
</dbReference>
<feature type="domain" description="CoA carboxyltransferase N-terminal" evidence="3">
    <location>
        <begin position="44"/>
        <end position="294"/>
    </location>
</feature>
<feature type="compositionally biased region" description="Basic and acidic residues" evidence="2">
    <location>
        <begin position="44"/>
        <end position="79"/>
    </location>
</feature>
<dbReference type="InterPro" id="IPR029045">
    <property type="entry name" value="ClpP/crotonase-like_dom_sf"/>
</dbReference>
<dbReference type="InterPro" id="IPR011762">
    <property type="entry name" value="COA_CT_N"/>
</dbReference>
<dbReference type="Pfam" id="PF01039">
    <property type="entry name" value="Carboxyl_trans"/>
    <property type="match status" value="1"/>
</dbReference>
<dbReference type="AlphaFoldDB" id="A0A9D2QCN8"/>
<dbReference type="PANTHER" id="PTHR43842:SF2">
    <property type="entry name" value="PROPIONYL-COA CARBOXYLASE BETA CHAIN, MITOCHONDRIAL"/>
    <property type="match status" value="1"/>
</dbReference>